<keyword evidence="4 6" id="KW-1133">Transmembrane helix</keyword>
<dbReference type="PANTHER" id="PTHR30178:SF3">
    <property type="entry name" value="SUCCINATE-ACETATE_PROTON SYMPORTER SATP"/>
    <property type="match status" value="1"/>
</dbReference>
<dbReference type="Pfam" id="PF01184">
    <property type="entry name" value="Gpr1_Fun34_YaaH"/>
    <property type="match status" value="1"/>
</dbReference>
<accession>A0A6N8DR35</accession>
<evidence type="ECO:0000256" key="6">
    <source>
        <dbReference type="SAM" id="Phobius"/>
    </source>
</evidence>
<proteinExistence type="inferred from homology"/>
<evidence type="ECO:0000256" key="5">
    <source>
        <dbReference type="ARBA" id="ARBA00023136"/>
    </source>
</evidence>
<dbReference type="EMBL" id="WNKS01000012">
    <property type="protein sequence ID" value="MTV32005.1"/>
    <property type="molecule type" value="Genomic_DNA"/>
</dbReference>
<sequence length="196" mass="21424">MAETLTLQKPAITLGNPAVVGLGGFGLTTLLLQFHNLGWMGTAPVIWAGFFFGGLGQFIAGLQEQKTGNNFGYAVFSAYGLFWICLCGYLLGDASGLPILKLSATDLGFFMFAWTIFTFGLWIASWKISKVMLLAFTTLLAGFILLDLSFWGFPQLKAWAAWDLIVCALLAWYMMFGIIFASVFGRPVLSVGKPIF</sequence>
<keyword evidence="3 6" id="KW-0812">Transmembrane</keyword>
<dbReference type="GO" id="GO:0005886">
    <property type="term" value="C:plasma membrane"/>
    <property type="evidence" value="ECO:0007669"/>
    <property type="project" value="TreeGrafter"/>
</dbReference>
<dbReference type="NCBIfam" id="NF038013">
    <property type="entry name" value="AceTr_1"/>
    <property type="match status" value="1"/>
</dbReference>
<dbReference type="OrthoDB" id="9787939at2"/>
<dbReference type="Proteomes" id="UP000439113">
    <property type="component" value="Unassembled WGS sequence"/>
</dbReference>
<dbReference type="GO" id="GO:0015360">
    <property type="term" value="F:acetate:proton symporter activity"/>
    <property type="evidence" value="ECO:0007669"/>
    <property type="project" value="TreeGrafter"/>
</dbReference>
<dbReference type="AlphaFoldDB" id="A0A6N8DR35"/>
<dbReference type="InterPro" id="IPR047623">
    <property type="entry name" value="SatP"/>
</dbReference>
<protein>
    <submittedName>
        <fullName evidence="7">Uncharacterized protein</fullName>
    </submittedName>
</protein>
<feature type="transmembrane region" description="Helical" evidence="6">
    <location>
        <begin position="71"/>
        <end position="92"/>
    </location>
</feature>
<evidence type="ECO:0000256" key="3">
    <source>
        <dbReference type="ARBA" id="ARBA00022692"/>
    </source>
</evidence>
<keyword evidence="5 6" id="KW-0472">Membrane</keyword>
<gene>
    <name evidence="7" type="ORF">GJ654_13515</name>
</gene>
<evidence type="ECO:0000256" key="1">
    <source>
        <dbReference type="ARBA" id="ARBA00004141"/>
    </source>
</evidence>
<name>A0A6N8DR35_RHOAC</name>
<dbReference type="InterPro" id="IPR000791">
    <property type="entry name" value="Gpr1/Fun34/SatP-like"/>
</dbReference>
<comment type="subcellular location">
    <subcellularLocation>
        <location evidence="1">Membrane</location>
        <topology evidence="1">Multi-pass membrane protein</topology>
    </subcellularLocation>
</comment>
<comment type="similarity">
    <text evidence="2">Belongs to the acetate uptake transporter (AceTr) (TC 2.A.96) family.</text>
</comment>
<dbReference type="RefSeq" id="WP_155446695.1">
    <property type="nucleotide sequence ID" value="NZ_JAOQNR010000013.1"/>
</dbReference>
<feature type="transmembrane region" description="Helical" evidence="6">
    <location>
        <begin position="12"/>
        <end position="32"/>
    </location>
</feature>
<reference evidence="7 8" key="1">
    <citation type="submission" date="2019-11" db="EMBL/GenBank/DDBJ databases">
        <title>Whole-genome sequence of a Rhodoblastus acidophilus DSM 142.</title>
        <authorList>
            <person name="Kyndt J.A."/>
            <person name="Meyer T.E."/>
        </authorList>
    </citation>
    <scope>NUCLEOTIDE SEQUENCE [LARGE SCALE GENOMIC DNA]</scope>
    <source>
        <strain evidence="7 8">DSM 142</strain>
    </source>
</reference>
<dbReference type="GO" id="GO:0071422">
    <property type="term" value="P:succinate transmembrane transport"/>
    <property type="evidence" value="ECO:0007669"/>
    <property type="project" value="TreeGrafter"/>
</dbReference>
<feature type="transmembrane region" description="Helical" evidence="6">
    <location>
        <begin position="104"/>
        <end position="124"/>
    </location>
</feature>
<feature type="transmembrane region" description="Helical" evidence="6">
    <location>
        <begin position="38"/>
        <end position="59"/>
    </location>
</feature>
<dbReference type="PANTHER" id="PTHR30178">
    <property type="entry name" value="INNER MEMBRANE PROTEIN YAAH"/>
    <property type="match status" value="1"/>
</dbReference>
<comment type="caution">
    <text evidence="7">The sequence shown here is derived from an EMBL/GenBank/DDBJ whole genome shotgun (WGS) entry which is preliminary data.</text>
</comment>
<organism evidence="7 8">
    <name type="scientific">Rhodoblastus acidophilus</name>
    <name type="common">Rhodopseudomonas acidophila</name>
    <dbReference type="NCBI Taxonomy" id="1074"/>
    <lineage>
        <taxon>Bacteria</taxon>
        <taxon>Pseudomonadati</taxon>
        <taxon>Pseudomonadota</taxon>
        <taxon>Alphaproteobacteria</taxon>
        <taxon>Hyphomicrobiales</taxon>
        <taxon>Rhodoblastaceae</taxon>
        <taxon>Rhodoblastus</taxon>
    </lineage>
</organism>
<evidence type="ECO:0000256" key="2">
    <source>
        <dbReference type="ARBA" id="ARBA00005587"/>
    </source>
</evidence>
<evidence type="ECO:0000313" key="8">
    <source>
        <dbReference type="Proteomes" id="UP000439113"/>
    </source>
</evidence>
<evidence type="ECO:0000256" key="4">
    <source>
        <dbReference type="ARBA" id="ARBA00022989"/>
    </source>
</evidence>
<feature type="transmembrane region" description="Helical" evidence="6">
    <location>
        <begin position="159"/>
        <end position="184"/>
    </location>
</feature>
<evidence type="ECO:0000313" key="7">
    <source>
        <dbReference type="EMBL" id="MTV32005.1"/>
    </source>
</evidence>
<feature type="transmembrane region" description="Helical" evidence="6">
    <location>
        <begin position="131"/>
        <end position="153"/>
    </location>
</feature>